<name>A0A6A6REX5_9PEZI</name>
<dbReference type="PROSITE" id="PS50850">
    <property type="entry name" value="MFS"/>
    <property type="match status" value="1"/>
</dbReference>
<comment type="similarity">
    <text evidence="2">Belongs to the major facilitator superfamily. Sugar transporter (TC 2.A.1.1) family.</text>
</comment>
<dbReference type="AlphaFoldDB" id="A0A6A6REX5"/>
<dbReference type="SUPFAM" id="SSF103473">
    <property type="entry name" value="MFS general substrate transporter"/>
    <property type="match status" value="1"/>
</dbReference>
<keyword evidence="5 6" id="KW-0472">Membrane</keyword>
<dbReference type="InterPro" id="IPR036259">
    <property type="entry name" value="MFS_trans_sf"/>
</dbReference>
<gene>
    <name evidence="8" type="ORF">BU16DRAFT_448903</name>
</gene>
<proteinExistence type="inferred from homology"/>
<dbReference type="InterPro" id="IPR005828">
    <property type="entry name" value="MFS_sugar_transport-like"/>
</dbReference>
<dbReference type="GO" id="GO:0016020">
    <property type="term" value="C:membrane"/>
    <property type="evidence" value="ECO:0007669"/>
    <property type="project" value="UniProtKB-SubCell"/>
</dbReference>
<reference evidence="8" key="1">
    <citation type="journal article" date="2020" name="Stud. Mycol.">
        <title>101 Dothideomycetes genomes: a test case for predicting lifestyles and emergence of pathogens.</title>
        <authorList>
            <person name="Haridas S."/>
            <person name="Albert R."/>
            <person name="Binder M."/>
            <person name="Bloem J."/>
            <person name="Labutti K."/>
            <person name="Salamov A."/>
            <person name="Andreopoulos B."/>
            <person name="Baker S."/>
            <person name="Barry K."/>
            <person name="Bills G."/>
            <person name="Bluhm B."/>
            <person name="Cannon C."/>
            <person name="Castanera R."/>
            <person name="Culley D."/>
            <person name="Daum C."/>
            <person name="Ezra D."/>
            <person name="Gonzalez J."/>
            <person name="Henrissat B."/>
            <person name="Kuo A."/>
            <person name="Liang C."/>
            <person name="Lipzen A."/>
            <person name="Lutzoni F."/>
            <person name="Magnuson J."/>
            <person name="Mondo S."/>
            <person name="Nolan M."/>
            <person name="Ohm R."/>
            <person name="Pangilinan J."/>
            <person name="Park H.-J."/>
            <person name="Ramirez L."/>
            <person name="Alfaro M."/>
            <person name="Sun H."/>
            <person name="Tritt A."/>
            <person name="Yoshinaga Y."/>
            <person name="Zwiers L.-H."/>
            <person name="Turgeon B."/>
            <person name="Goodwin S."/>
            <person name="Spatafora J."/>
            <person name="Crous P."/>
            <person name="Grigoriev I."/>
        </authorList>
    </citation>
    <scope>NUCLEOTIDE SEQUENCE</scope>
    <source>
        <strain evidence="8">CBS 269.34</strain>
    </source>
</reference>
<sequence>MESNAETNISKDHRGHYKASTVWRVTGVSFGSLSLGYAAAIIATTLGQPSFFEYMGLATAKNASQIIGAMNSLFYAGGFFGCVFNAWYADRFGRRIAIATACVIVLLSLALQAGSVHVAMFIVFRFTNGFGNLVLMNSIPLWITEFVPPYHRGALSNIHAAMINIGYLVSSYVGVGFYYYTGGSGNQWRAPLALGCLFPLITLAIMPFIPESPRYLLTKDKIDEAWNIVREMHSSSDDPNHEFATVEFYQMKKQLEIDSRLDSSWIGMLRRPSYRKRVYISSSILVLLYCTGTLTIANYGPILFKSLGFSPSQVLLFQAGNILQGLSAVIASIFIVDRFARPTLLAAGMLVCAVNISIVAALTATYLGSTNASGLAAAVAFIFVYVWCYGFILDGVGYFYAAELFPTHLRAKGVTCCLGAYCLINILWLQVAPTAFDEIGWKFYMVFVSCAVVGAGIAWTWFPDTTHCSLEEVARLFGDEDLVAVYREEIVLDKDGGGVVEKPGVEHREEEL</sequence>
<feature type="transmembrane region" description="Helical" evidence="6">
    <location>
        <begin position="343"/>
        <end position="368"/>
    </location>
</feature>
<organism evidence="8 9">
    <name type="scientific">Lophium mytilinum</name>
    <dbReference type="NCBI Taxonomy" id="390894"/>
    <lineage>
        <taxon>Eukaryota</taxon>
        <taxon>Fungi</taxon>
        <taxon>Dikarya</taxon>
        <taxon>Ascomycota</taxon>
        <taxon>Pezizomycotina</taxon>
        <taxon>Dothideomycetes</taxon>
        <taxon>Pleosporomycetidae</taxon>
        <taxon>Mytilinidiales</taxon>
        <taxon>Mytilinidiaceae</taxon>
        <taxon>Lophium</taxon>
    </lineage>
</organism>
<comment type="subcellular location">
    <subcellularLocation>
        <location evidence="1">Membrane</location>
        <topology evidence="1">Multi-pass membrane protein</topology>
    </subcellularLocation>
</comment>
<dbReference type="OrthoDB" id="6612291at2759"/>
<feature type="transmembrane region" description="Helical" evidence="6">
    <location>
        <begin position="278"/>
        <end position="302"/>
    </location>
</feature>
<evidence type="ECO:0000256" key="1">
    <source>
        <dbReference type="ARBA" id="ARBA00004141"/>
    </source>
</evidence>
<dbReference type="Pfam" id="PF00083">
    <property type="entry name" value="Sugar_tr"/>
    <property type="match status" value="1"/>
</dbReference>
<feature type="transmembrane region" description="Helical" evidence="6">
    <location>
        <begin position="21"/>
        <end position="46"/>
    </location>
</feature>
<dbReference type="InterPro" id="IPR020846">
    <property type="entry name" value="MFS_dom"/>
</dbReference>
<evidence type="ECO:0000256" key="4">
    <source>
        <dbReference type="ARBA" id="ARBA00022989"/>
    </source>
</evidence>
<feature type="transmembrane region" description="Helical" evidence="6">
    <location>
        <begin position="314"/>
        <end position="336"/>
    </location>
</feature>
<feature type="transmembrane region" description="Helical" evidence="6">
    <location>
        <begin position="66"/>
        <end position="89"/>
    </location>
</feature>
<evidence type="ECO:0000313" key="8">
    <source>
        <dbReference type="EMBL" id="KAF2503249.1"/>
    </source>
</evidence>
<evidence type="ECO:0000256" key="6">
    <source>
        <dbReference type="SAM" id="Phobius"/>
    </source>
</evidence>
<dbReference type="EMBL" id="MU004181">
    <property type="protein sequence ID" value="KAF2503249.1"/>
    <property type="molecule type" value="Genomic_DNA"/>
</dbReference>
<evidence type="ECO:0000256" key="3">
    <source>
        <dbReference type="ARBA" id="ARBA00022692"/>
    </source>
</evidence>
<dbReference type="Gene3D" id="1.20.1250.20">
    <property type="entry name" value="MFS general substrate transporter like domains"/>
    <property type="match status" value="1"/>
</dbReference>
<evidence type="ECO:0000256" key="2">
    <source>
        <dbReference type="ARBA" id="ARBA00010992"/>
    </source>
</evidence>
<feature type="transmembrane region" description="Helical" evidence="6">
    <location>
        <begin position="443"/>
        <end position="462"/>
    </location>
</feature>
<evidence type="ECO:0000313" key="9">
    <source>
        <dbReference type="Proteomes" id="UP000799750"/>
    </source>
</evidence>
<evidence type="ECO:0000256" key="5">
    <source>
        <dbReference type="ARBA" id="ARBA00023136"/>
    </source>
</evidence>
<keyword evidence="3 6" id="KW-0812">Transmembrane</keyword>
<evidence type="ECO:0000259" key="7">
    <source>
        <dbReference type="PROSITE" id="PS50850"/>
    </source>
</evidence>
<feature type="domain" description="Major facilitator superfamily (MFS) profile" evidence="7">
    <location>
        <begin position="24"/>
        <end position="466"/>
    </location>
</feature>
<feature type="transmembrane region" description="Helical" evidence="6">
    <location>
        <begin position="160"/>
        <end position="180"/>
    </location>
</feature>
<dbReference type="Proteomes" id="UP000799750">
    <property type="component" value="Unassembled WGS sequence"/>
</dbReference>
<keyword evidence="9" id="KW-1185">Reference proteome</keyword>
<dbReference type="PANTHER" id="PTHR48022">
    <property type="entry name" value="PLASTIDIC GLUCOSE TRANSPORTER 4"/>
    <property type="match status" value="1"/>
</dbReference>
<keyword evidence="4 6" id="KW-1133">Transmembrane helix</keyword>
<feature type="transmembrane region" description="Helical" evidence="6">
    <location>
        <begin position="96"/>
        <end position="124"/>
    </location>
</feature>
<feature type="transmembrane region" description="Helical" evidence="6">
    <location>
        <begin position="374"/>
        <end position="401"/>
    </location>
</feature>
<dbReference type="PANTHER" id="PTHR48022:SF11">
    <property type="entry name" value="MONOSACCHARIDE TRANSPORTER (HXT8), PUTATIVE (AFU_ORTHOLOGUE AFUA_2G08120)-RELATED"/>
    <property type="match status" value="1"/>
</dbReference>
<dbReference type="GO" id="GO:0005351">
    <property type="term" value="F:carbohydrate:proton symporter activity"/>
    <property type="evidence" value="ECO:0007669"/>
    <property type="project" value="TreeGrafter"/>
</dbReference>
<feature type="transmembrane region" description="Helical" evidence="6">
    <location>
        <begin position="413"/>
        <end position="431"/>
    </location>
</feature>
<dbReference type="InterPro" id="IPR050360">
    <property type="entry name" value="MFS_Sugar_Transporters"/>
</dbReference>
<protein>
    <submittedName>
        <fullName evidence="8">General substrate transporter</fullName>
    </submittedName>
</protein>
<accession>A0A6A6REX5</accession>